<comment type="caution">
    <text evidence="1">The sequence shown here is derived from an EMBL/GenBank/DDBJ whole genome shotgun (WGS) entry which is preliminary data.</text>
</comment>
<protein>
    <submittedName>
        <fullName evidence="1">Uncharacterized protein</fullName>
    </submittedName>
</protein>
<dbReference type="Proteomes" id="UP000616769">
    <property type="component" value="Unassembled WGS sequence"/>
</dbReference>
<proteinExistence type="predicted"/>
<reference evidence="1 2" key="1">
    <citation type="journal article" date="2015" name="Parasit. Vectors">
        <title>Draft genome of the scabies mite.</title>
        <authorList>
            <person name="Rider S.D.Jr."/>
            <person name="Morgan M.S."/>
            <person name="Arlian L.G."/>
        </authorList>
    </citation>
    <scope>NUCLEOTIDE SEQUENCE [LARGE SCALE GENOMIC DNA]</scope>
    <source>
        <strain evidence="1">Arlian Lab</strain>
    </source>
</reference>
<feature type="non-terminal residue" evidence="1">
    <location>
        <position position="1"/>
    </location>
</feature>
<evidence type="ECO:0000313" key="1">
    <source>
        <dbReference type="EMBL" id="KPM05561.1"/>
    </source>
</evidence>
<dbReference type="AlphaFoldDB" id="A0A132A3M8"/>
<evidence type="ECO:0000313" key="2">
    <source>
        <dbReference type="Proteomes" id="UP000616769"/>
    </source>
</evidence>
<sequence length="72" mass="8304">SSNDRHFQSKLLLLQSNTNSIRSIKTIIITITITITNSIINTIIANKREFTDRLYLYLLVFGSKIEALKNYD</sequence>
<accession>A0A132A3M8</accession>
<name>A0A132A3M8_SARSC</name>
<dbReference type="VEuPathDB" id="VectorBase:SSCA009102"/>
<dbReference type="EMBL" id="JXLN01010355">
    <property type="protein sequence ID" value="KPM05561.1"/>
    <property type="molecule type" value="Genomic_DNA"/>
</dbReference>
<organism evidence="1 2">
    <name type="scientific">Sarcoptes scabiei</name>
    <name type="common">Itch mite</name>
    <name type="synonym">Acarus scabiei</name>
    <dbReference type="NCBI Taxonomy" id="52283"/>
    <lineage>
        <taxon>Eukaryota</taxon>
        <taxon>Metazoa</taxon>
        <taxon>Ecdysozoa</taxon>
        <taxon>Arthropoda</taxon>
        <taxon>Chelicerata</taxon>
        <taxon>Arachnida</taxon>
        <taxon>Acari</taxon>
        <taxon>Acariformes</taxon>
        <taxon>Sarcoptiformes</taxon>
        <taxon>Astigmata</taxon>
        <taxon>Psoroptidia</taxon>
        <taxon>Sarcoptoidea</taxon>
        <taxon>Sarcoptidae</taxon>
        <taxon>Sarcoptinae</taxon>
        <taxon>Sarcoptes</taxon>
    </lineage>
</organism>
<gene>
    <name evidence="1" type="ORF">QR98_0040260</name>
</gene>